<name>A0A8S9HQE9_BRACR</name>
<dbReference type="GO" id="GO:0016887">
    <property type="term" value="F:ATP hydrolysis activity"/>
    <property type="evidence" value="ECO:0007669"/>
    <property type="project" value="InterPro"/>
</dbReference>
<comment type="similarity">
    <text evidence="2">Belongs to the ABC transporter superfamily. ABCG family. PDR (TC 3.A.1.205) subfamily.</text>
</comment>
<feature type="transmembrane region" description="Helical" evidence="11">
    <location>
        <begin position="601"/>
        <end position="622"/>
    </location>
</feature>
<dbReference type="GO" id="GO:0016020">
    <property type="term" value="C:membrane"/>
    <property type="evidence" value="ECO:0007669"/>
    <property type="project" value="UniProtKB-SubCell"/>
</dbReference>
<keyword evidence="6" id="KW-0547">Nucleotide-binding</keyword>
<evidence type="ECO:0000259" key="12">
    <source>
        <dbReference type="PROSITE" id="PS50893"/>
    </source>
</evidence>
<evidence type="ECO:0000256" key="7">
    <source>
        <dbReference type="ARBA" id="ARBA00022840"/>
    </source>
</evidence>
<organism evidence="13 14">
    <name type="scientific">Brassica cretica</name>
    <name type="common">Mustard</name>
    <dbReference type="NCBI Taxonomy" id="69181"/>
    <lineage>
        <taxon>Eukaryota</taxon>
        <taxon>Viridiplantae</taxon>
        <taxon>Streptophyta</taxon>
        <taxon>Embryophyta</taxon>
        <taxon>Tracheophyta</taxon>
        <taxon>Spermatophyta</taxon>
        <taxon>Magnoliopsida</taxon>
        <taxon>eudicotyledons</taxon>
        <taxon>Gunneridae</taxon>
        <taxon>Pentapetalae</taxon>
        <taxon>rosids</taxon>
        <taxon>malvids</taxon>
        <taxon>Brassicales</taxon>
        <taxon>Brassicaceae</taxon>
        <taxon>Brassiceae</taxon>
        <taxon>Brassica</taxon>
    </lineage>
</organism>
<gene>
    <name evidence="13" type="ORF">F2Q68_00013452</name>
</gene>
<dbReference type="Proteomes" id="UP000712281">
    <property type="component" value="Unassembled WGS sequence"/>
</dbReference>
<protein>
    <recommendedName>
        <fullName evidence="12">ABC transporter domain-containing protein</fullName>
    </recommendedName>
</protein>
<evidence type="ECO:0000256" key="3">
    <source>
        <dbReference type="ARBA" id="ARBA00022448"/>
    </source>
</evidence>
<comment type="caution">
    <text evidence="13">The sequence shown here is derived from an EMBL/GenBank/DDBJ whole genome shotgun (WGS) entry which is preliminary data.</text>
</comment>
<dbReference type="PANTHER" id="PTHR48040:SF28">
    <property type="entry name" value="ABC TRANSPORTER G FAMILY MEMBER 39-LIKE"/>
    <property type="match status" value="1"/>
</dbReference>
<evidence type="ECO:0000256" key="11">
    <source>
        <dbReference type="SAM" id="Phobius"/>
    </source>
</evidence>
<dbReference type="Pfam" id="PF08370">
    <property type="entry name" value="PDR_assoc"/>
    <property type="match status" value="1"/>
</dbReference>
<feature type="transmembrane region" description="Helical" evidence="11">
    <location>
        <begin position="829"/>
        <end position="855"/>
    </location>
</feature>
<feature type="region of interest" description="Disordered" evidence="10">
    <location>
        <begin position="1"/>
        <end position="47"/>
    </location>
</feature>
<dbReference type="GO" id="GO:0005524">
    <property type="term" value="F:ATP binding"/>
    <property type="evidence" value="ECO:0007669"/>
    <property type="project" value="UniProtKB-KW"/>
</dbReference>
<dbReference type="EMBL" id="QGKW02001940">
    <property type="protein sequence ID" value="KAF2558872.1"/>
    <property type="molecule type" value="Genomic_DNA"/>
</dbReference>
<evidence type="ECO:0000256" key="2">
    <source>
        <dbReference type="ARBA" id="ARBA00006012"/>
    </source>
</evidence>
<dbReference type="InterPro" id="IPR003439">
    <property type="entry name" value="ABC_transporter-like_ATP-bd"/>
</dbReference>
<evidence type="ECO:0000256" key="10">
    <source>
        <dbReference type="SAM" id="MobiDB-lite"/>
    </source>
</evidence>
<dbReference type="InterPro" id="IPR003593">
    <property type="entry name" value="AAA+_ATPase"/>
</dbReference>
<accession>A0A8S9HQE9</accession>
<keyword evidence="5" id="KW-0677">Repeat</keyword>
<dbReference type="Pfam" id="PF01061">
    <property type="entry name" value="ABC2_membrane"/>
    <property type="match status" value="1"/>
</dbReference>
<keyword evidence="7" id="KW-0067">ATP-binding</keyword>
<dbReference type="SMART" id="SM00382">
    <property type="entry name" value="AAA"/>
    <property type="match status" value="1"/>
</dbReference>
<evidence type="ECO:0000256" key="9">
    <source>
        <dbReference type="ARBA" id="ARBA00023136"/>
    </source>
</evidence>
<sequence length="943" mass="107005">MDYDPGQAMSRGGSMRKSISRSVSRASRNLEDIFSPSSRRTKSTNEDEEALKWAAIEKLPTYSRLRTSLMPALGEDDIYGNQILNKEVDVTKLDGEERAKFIDMVFKVAEQDNERILTKLRNRIDRVGITLPTVEVRYENLNVKADCYTGDRSLPSLTNTVRNMGESLLGLVGINLAKKAQLTILKEVSGIVKPSRMTLLLGPPSSGKTTLLLALAGKLDKSLDISGEVTYNGYRLNEFVPIKTSAYISQNDLHVGIMTVKETLDFSARCQGVGTRYDLLNELARREKDAGIFPEADVDLFMKASAAQGVKSSLITDYTLKILGLDICKDTIVGDDMMRGISGGQKKRVTTGEMIVGPTKTLFMDEISTGLDSSTTFQIVKCLQQIVHLTEATVVISLLQPAPETFDLFDDIILLSEGQIVYQGPRDHIVEFFESFGFKCPERKGTADFLQEVTSKKDQEQYWVDQTKPYRYIPVPEFASKFKTFHVGNKLSNELSVPFDKSKGHKAALVFDKYSVTSKKDQEQYWVDQTKPYRYIPVPEFASKFKTFHVGNKLSNELSVPFDKSKGHKAALVFDKYSVKKSELLKTCWDKEWMLMKRNSFFYVFKTVSIIIIAAILSSVFLRTEMNTRNEADANMYMGALLFGLIMNMFNGLAEMAMTIQRLPVFYKQRDLLFHPPWAYTLPTFLLGIPISIFETTAWMVVTYYSIGLAPEAERFFKQFLIIFLVQQMAAGIFRFIASICRTMTIANTGGMLALLVVFLTGGFLLPRREIPVWWRWAFWASPLSYGFNAISVNELFAPRWKNKMSSDNTTRLGTAMLNMWGVFDDKNWYWIGIGALFGFAVLFNGLFTLALSYLDPLGKPQAILPKEEDESKSEYYFVYTIINLYEKNRKKRKKVNTNVYCKTEEIPMENVNTKKGMVLPFTPLALSFDDVKYFVDMPVVIF</sequence>
<proteinExistence type="inferred from homology"/>
<dbReference type="InterPro" id="IPR043926">
    <property type="entry name" value="ABCG_dom"/>
</dbReference>
<dbReference type="FunFam" id="3.40.50.300:FF:000179">
    <property type="entry name" value="ABC transporter G family member 34"/>
    <property type="match status" value="1"/>
</dbReference>
<dbReference type="Gene3D" id="3.40.50.300">
    <property type="entry name" value="P-loop containing nucleotide triphosphate hydrolases"/>
    <property type="match status" value="1"/>
</dbReference>
<dbReference type="SUPFAM" id="SSF52540">
    <property type="entry name" value="P-loop containing nucleoside triphosphate hydrolases"/>
    <property type="match status" value="2"/>
</dbReference>
<evidence type="ECO:0000313" key="14">
    <source>
        <dbReference type="Proteomes" id="UP000712281"/>
    </source>
</evidence>
<feature type="transmembrane region" description="Helical" evidence="11">
    <location>
        <begin position="745"/>
        <end position="766"/>
    </location>
</feature>
<dbReference type="Pfam" id="PF19055">
    <property type="entry name" value="ABC2_membrane_7"/>
    <property type="match status" value="1"/>
</dbReference>
<feature type="transmembrane region" description="Helical" evidence="11">
    <location>
        <begin position="719"/>
        <end position="738"/>
    </location>
</feature>
<dbReference type="Pfam" id="PF14510">
    <property type="entry name" value="ABC_trans_N"/>
    <property type="match status" value="1"/>
</dbReference>
<dbReference type="InterPro" id="IPR027417">
    <property type="entry name" value="P-loop_NTPase"/>
</dbReference>
<feature type="transmembrane region" description="Helical" evidence="11">
    <location>
        <begin position="678"/>
        <end position="707"/>
    </location>
</feature>
<keyword evidence="4 11" id="KW-0812">Transmembrane</keyword>
<dbReference type="PANTHER" id="PTHR48040">
    <property type="entry name" value="PLEIOTROPIC DRUG RESISTANCE PROTEIN 1-LIKE ISOFORM X1"/>
    <property type="match status" value="1"/>
</dbReference>
<evidence type="ECO:0000256" key="4">
    <source>
        <dbReference type="ARBA" id="ARBA00022692"/>
    </source>
</evidence>
<evidence type="ECO:0000256" key="1">
    <source>
        <dbReference type="ARBA" id="ARBA00004141"/>
    </source>
</evidence>
<dbReference type="Pfam" id="PF00005">
    <property type="entry name" value="ABC_tran"/>
    <property type="match status" value="1"/>
</dbReference>
<keyword evidence="8 11" id="KW-1133">Transmembrane helix</keyword>
<dbReference type="InterPro" id="IPR013581">
    <property type="entry name" value="PDR_assoc"/>
</dbReference>
<keyword evidence="3" id="KW-0813">Transport</keyword>
<feature type="domain" description="ABC transporter" evidence="12">
    <location>
        <begin position="169"/>
        <end position="442"/>
    </location>
</feature>
<comment type="subcellular location">
    <subcellularLocation>
        <location evidence="1">Membrane</location>
        <topology evidence="1">Multi-pass membrane protein</topology>
    </subcellularLocation>
</comment>
<dbReference type="GO" id="GO:0140359">
    <property type="term" value="F:ABC-type transporter activity"/>
    <property type="evidence" value="ECO:0007669"/>
    <property type="project" value="InterPro"/>
</dbReference>
<dbReference type="InterPro" id="IPR013525">
    <property type="entry name" value="ABC2_TM"/>
</dbReference>
<reference evidence="13" key="1">
    <citation type="submission" date="2019-12" db="EMBL/GenBank/DDBJ databases">
        <title>Genome sequencing and annotation of Brassica cretica.</title>
        <authorList>
            <person name="Studholme D.J."/>
            <person name="Sarris P.F."/>
        </authorList>
    </citation>
    <scope>NUCLEOTIDE SEQUENCE</scope>
    <source>
        <strain evidence="13">PFS-001/15</strain>
        <tissue evidence="13">Leaf</tissue>
    </source>
</reference>
<feature type="transmembrane region" description="Helical" evidence="11">
    <location>
        <begin position="634"/>
        <end position="657"/>
    </location>
</feature>
<evidence type="ECO:0000256" key="8">
    <source>
        <dbReference type="ARBA" id="ARBA00022989"/>
    </source>
</evidence>
<keyword evidence="9 11" id="KW-0472">Membrane</keyword>
<dbReference type="InterPro" id="IPR029481">
    <property type="entry name" value="ABC_trans_N"/>
</dbReference>
<dbReference type="PROSITE" id="PS50893">
    <property type="entry name" value="ABC_TRANSPORTER_2"/>
    <property type="match status" value="1"/>
</dbReference>
<evidence type="ECO:0000313" key="13">
    <source>
        <dbReference type="EMBL" id="KAF2558872.1"/>
    </source>
</evidence>
<evidence type="ECO:0000256" key="5">
    <source>
        <dbReference type="ARBA" id="ARBA00022737"/>
    </source>
</evidence>
<dbReference type="AlphaFoldDB" id="A0A8S9HQE9"/>
<evidence type="ECO:0000256" key="6">
    <source>
        <dbReference type="ARBA" id="ARBA00022741"/>
    </source>
</evidence>